<feature type="signal peptide" evidence="1">
    <location>
        <begin position="1"/>
        <end position="21"/>
    </location>
</feature>
<dbReference type="Pfam" id="PF16407">
    <property type="entry name" value="PKD_2"/>
    <property type="match status" value="1"/>
</dbReference>
<evidence type="ECO:0000313" key="3">
    <source>
        <dbReference type="Proteomes" id="UP000244450"/>
    </source>
</evidence>
<accession>A0A2T7BGX0</accession>
<protein>
    <recommendedName>
        <fullName evidence="4">PKD-like family protein</fullName>
    </recommendedName>
</protein>
<comment type="caution">
    <text evidence="2">The sequence shown here is derived from an EMBL/GenBank/DDBJ whole genome shotgun (WGS) entry which is preliminary data.</text>
</comment>
<dbReference type="InterPro" id="IPR032183">
    <property type="entry name" value="PKD-like"/>
</dbReference>
<name>A0A2T7BGX0_9BACT</name>
<reference evidence="2 3" key="1">
    <citation type="submission" date="2018-04" db="EMBL/GenBank/DDBJ databases">
        <title>Chitinophaga fuyangensis sp. nov., isolated from soil in a chemical factory.</title>
        <authorList>
            <person name="Chen K."/>
        </authorList>
    </citation>
    <scope>NUCLEOTIDE SEQUENCE [LARGE SCALE GENOMIC DNA]</scope>
    <source>
        <strain evidence="2 3">LY-1</strain>
    </source>
</reference>
<keyword evidence="3" id="KW-1185">Reference proteome</keyword>
<keyword evidence="1" id="KW-0732">Signal</keyword>
<dbReference type="PROSITE" id="PS51257">
    <property type="entry name" value="PROKAR_LIPOPROTEIN"/>
    <property type="match status" value="1"/>
</dbReference>
<gene>
    <name evidence="2" type="ORF">DCC81_14670</name>
</gene>
<organism evidence="2 3">
    <name type="scientific">Chitinophaga parva</name>
    <dbReference type="NCBI Taxonomy" id="2169414"/>
    <lineage>
        <taxon>Bacteria</taxon>
        <taxon>Pseudomonadati</taxon>
        <taxon>Bacteroidota</taxon>
        <taxon>Chitinophagia</taxon>
        <taxon>Chitinophagales</taxon>
        <taxon>Chitinophagaceae</taxon>
        <taxon>Chitinophaga</taxon>
    </lineage>
</organism>
<evidence type="ECO:0000313" key="2">
    <source>
        <dbReference type="EMBL" id="PUZ25525.1"/>
    </source>
</evidence>
<feature type="chain" id="PRO_5015493501" description="PKD-like family protein" evidence="1">
    <location>
        <begin position="22"/>
        <end position="511"/>
    </location>
</feature>
<dbReference type="RefSeq" id="WP_108687365.1">
    <property type="nucleotide sequence ID" value="NZ_QCYK01000002.1"/>
</dbReference>
<dbReference type="OrthoDB" id="1095195at2"/>
<dbReference type="EMBL" id="QCYK01000002">
    <property type="protein sequence ID" value="PUZ25525.1"/>
    <property type="molecule type" value="Genomic_DNA"/>
</dbReference>
<dbReference type="AlphaFoldDB" id="A0A2T7BGX0"/>
<evidence type="ECO:0000256" key="1">
    <source>
        <dbReference type="SAM" id="SignalP"/>
    </source>
</evidence>
<proteinExistence type="predicted"/>
<dbReference type="Proteomes" id="UP000244450">
    <property type="component" value="Unassembled WGS sequence"/>
</dbReference>
<sequence>MTKKICSYSGLLALISCLLSACYKDIGNYDYHPINMVQLGNIDTTNGYTAFYNDTLRVIPAITSSENVTADDAYTYEWSYRKSTSVFSTDDSLLATTRNLAAKITMPPGSYTLMYKVTDNKTKVMVHVKTTLTVSTEVYEGFLVLSDVNGKSRMDMLSYLKASNVFNQYTDVFKKMGSTIPMDGAPYQVLCMPYVGTNVAAQNYGIFVLNSAGTNRVNQETFAWNDTYNIRYLVVGNVPANLVASRLTGITTGAYSYQLYMYGPDQNMYSYSTSAGYAFRYSPLNAYATGGTPFRVSPYVATDGTSAVMYNMDKKNFVSVANASAVTVTDALPALNYPTGLDLLYMECIYYAEAGIKPNTYAVLKDPGTGKVFLLNFLMRQPQTYYEEMTGTDIGQATNFAASPDHNYIFYSVGGKLYEYDMYLRQSFLMADYGSRVISCLSFPHIASRYGKANYVAWTKSLLVGSYDPSGPKDSNGTLDIFTVSDINAPLVKTNSWTGFGKIVSVGYRDR</sequence>
<evidence type="ECO:0008006" key="4">
    <source>
        <dbReference type="Google" id="ProtNLM"/>
    </source>
</evidence>